<proteinExistence type="predicted"/>
<organism evidence="3 4">
    <name type="scientific">Penicillium antarcticum</name>
    <dbReference type="NCBI Taxonomy" id="416450"/>
    <lineage>
        <taxon>Eukaryota</taxon>
        <taxon>Fungi</taxon>
        <taxon>Dikarya</taxon>
        <taxon>Ascomycota</taxon>
        <taxon>Pezizomycotina</taxon>
        <taxon>Eurotiomycetes</taxon>
        <taxon>Eurotiomycetidae</taxon>
        <taxon>Eurotiales</taxon>
        <taxon>Aspergillaceae</taxon>
        <taxon>Penicillium</taxon>
    </lineage>
</organism>
<gene>
    <name evidence="3" type="ORF">PENANT_c003G01416</name>
</gene>
<sequence>MSGKDMSEEQRFAYHAPQPYGRRSLNTTTTNCVGEGTDPLVVVGVPVVVLVAYVQEVLSVSLDEVEVAIVGPAVAVLVLVGAVPLVLGTPADITQKASAA</sequence>
<keyword evidence="4" id="KW-1185">Reference proteome</keyword>
<feature type="transmembrane region" description="Helical" evidence="2">
    <location>
        <begin position="67"/>
        <end position="87"/>
    </location>
</feature>
<keyword evidence="2" id="KW-0472">Membrane</keyword>
<name>A0A1V6QHR8_9EURO</name>
<evidence type="ECO:0000313" key="4">
    <source>
        <dbReference type="Proteomes" id="UP000191672"/>
    </source>
</evidence>
<keyword evidence="2" id="KW-1133">Transmembrane helix</keyword>
<reference evidence="4" key="1">
    <citation type="journal article" date="2017" name="Nat. Microbiol.">
        <title>Global analysis of biosynthetic gene clusters reveals vast potential of secondary metabolite production in Penicillium species.</title>
        <authorList>
            <person name="Nielsen J.C."/>
            <person name="Grijseels S."/>
            <person name="Prigent S."/>
            <person name="Ji B."/>
            <person name="Dainat J."/>
            <person name="Nielsen K.F."/>
            <person name="Frisvad J.C."/>
            <person name="Workman M."/>
            <person name="Nielsen J."/>
        </authorList>
    </citation>
    <scope>NUCLEOTIDE SEQUENCE [LARGE SCALE GENOMIC DNA]</scope>
    <source>
        <strain evidence="4">IBT 31811</strain>
    </source>
</reference>
<protein>
    <submittedName>
        <fullName evidence="3">Uncharacterized protein</fullName>
    </submittedName>
</protein>
<evidence type="ECO:0000256" key="2">
    <source>
        <dbReference type="SAM" id="Phobius"/>
    </source>
</evidence>
<dbReference type="Proteomes" id="UP000191672">
    <property type="component" value="Unassembled WGS sequence"/>
</dbReference>
<keyword evidence="2" id="KW-0812">Transmembrane</keyword>
<evidence type="ECO:0000313" key="3">
    <source>
        <dbReference type="EMBL" id="OQD88753.1"/>
    </source>
</evidence>
<comment type="caution">
    <text evidence="3">The sequence shown here is derived from an EMBL/GenBank/DDBJ whole genome shotgun (WGS) entry which is preliminary data.</text>
</comment>
<evidence type="ECO:0000256" key="1">
    <source>
        <dbReference type="SAM" id="MobiDB-lite"/>
    </source>
</evidence>
<accession>A0A1V6QHR8</accession>
<feature type="compositionally biased region" description="Basic and acidic residues" evidence="1">
    <location>
        <begin position="1"/>
        <end position="12"/>
    </location>
</feature>
<dbReference type="AlphaFoldDB" id="A0A1V6QHR8"/>
<dbReference type="EMBL" id="MDYN01000003">
    <property type="protein sequence ID" value="OQD88753.1"/>
    <property type="molecule type" value="Genomic_DNA"/>
</dbReference>
<feature type="region of interest" description="Disordered" evidence="1">
    <location>
        <begin position="1"/>
        <end position="27"/>
    </location>
</feature>